<accession>A0ABZ1TUB9</accession>
<organism evidence="3 4">
    <name type="scientific">Kitasatospora purpeofusca</name>
    <dbReference type="NCBI Taxonomy" id="67352"/>
    <lineage>
        <taxon>Bacteria</taxon>
        <taxon>Bacillati</taxon>
        <taxon>Actinomycetota</taxon>
        <taxon>Actinomycetes</taxon>
        <taxon>Kitasatosporales</taxon>
        <taxon>Streptomycetaceae</taxon>
        <taxon>Kitasatospora</taxon>
    </lineage>
</organism>
<feature type="compositionally biased region" description="Low complexity" evidence="1">
    <location>
        <begin position="140"/>
        <end position="158"/>
    </location>
</feature>
<evidence type="ECO:0000313" key="3">
    <source>
        <dbReference type="EMBL" id="WUQ82206.1"/>
    </source>
</evidence>
<name>A0ABZ1TUB9_9ACTN</name>
<dbReference type="Proteomes" id="UP001432222">
    <property type="component" value="Chromosome"/>
</dbReference>
<evidence type="ECO:0000256" key="1">
    <source>
        <dbReference type="SAM" id="MobiDB-lite"/>
    </source>
</evidence>
<dbReference type="RefSeq" id="WP_328953274.1">
    <property type="nucleotide sequence ID" value="NZ_CP108110.1"/>
</dbReference>
<evidence type="ECO:0008006" key="5">
    <source>
        <dbReference type="Google" id="ProtNLM"/>
    </source>
</evidence>
<feature type="signal peptide" evidence="2">
    <location>
        <begin position="1"/>
        <end position="22"/>
    </location>
</feature>
<proteinExistence type="predicted"/>
<sequence>MIRATLLLAGLVAATSAACTSAGGPDSGHLPDSPAPAGTAAAVPDVPAPAVPGVPAPAVPDVPVLASTSDRALPVEKYLINPEENARMDRGWARLVSTCMKRFGLDHEPAVRESDRRTGQTAHRYDPTDPAVAAARGYHGDASGDGPTPTPTGSLSPDVRLVLGSGSGAPQAPGGSRAGVFRGTPIPPGGCAGEAQEAVTAGGGTFQDAQVAVDVNFGNYQRSTADERVKEVFRKWSSCMKANGFDYETPTAAANDPAWHSPAPSATELATAAADVRCKRENNVVGVWFAVESAYEEREIEEKLPELTRVRESIDITLRNAAAALLP</sequence>
<feature type="region of interest" description="Disordered" evidence="1">
    <location>
        <begin position="134"/>
        <end position="177"/>
    </location>
</feature>
<keyword evidence="2" id="KW-0732">Signal</keyword>
<dbReference type="EMBL" id="CP108110">
    <property type="protein sequence ID" value="WUQ82206.1"/>
    <property type="molecule type" value="Genomic_DNA"/>
</dbReference>
<evidence type="ECO:0000313" key="4">
    <source>
        <dbReference type="Proteomes" id="UP001432222"/>
    </source>
</evidence>
<reference evidence="3" key="1">
    <citation type="submission" date="2022-10" db="EMBL/GenBank/DDBJ databases">
        <title>The complete genomes of actinobacterial strains from the NBC collection.</title>
        <authorList>
            <person name="Joergensen T.S."/>
            <person name="Alvarez Arevalo M."/>
            <person name="Sterndorff E.B."/>
            <person name="Faurdal D."/>
            <person name="Vuksanovic O."/>
            <person name="Mourched A.-S."/>
            <person name="Charusanti P."/>
            <person name="Shaw S."/>
            <person name="Blin K."/>
            <person name="Weber T."/>
        </authorList>
    </citation>
    <scope>NUCLEOTIDE SEQUENCE</scope>
    <source>
        <strain evidence="3">NBC_00222</strain>
    </source>
</reference>
<feature type="compositionally biased region" description="Low complexity" evidence="1">
    <location>
        <begin position="168"/>
        <end position="177"/>
    </location>
</feature>
<evidence type="ECO:0000256" key="2">
    <source>
        <dbReference type="SAM" id="SignalP"/>
    </source>
</evidence>
<dbReference type="PROSITE" id="PS51257">
    <property type="entry name" value="PROKAR_LIPOPROTEIN"/>
    <property type="match status" value="1"/>
</dbReference>
<gene>
    <name evidence="3" type="ORF">OHA16_03950</name>
</gene>
<protein>
    <recommendedName>
        <fullName evidence="5">PknH-like extracellular domain-containing protein</fullName>
    </recommendedName>
</protein>
<feature type="region of interest" description="Disordered" evidence="1">
    <location>
        <begin position="20"/>
        <end position="44"/>
    </location>
</feature>
<feature type="compositionally biased region" description="Low complexity" evidence="1">
    <location>
        <begin position="35"/>
        <end position="44"/>
    </location>
</feature>
<keyword evidence="4" id="KW-1185">Reference proteome</keyword>
<feature type="chain" id="PRO_5045585143" description="PknH-like extracellular domain-containing protein" evidence="2">
    <location>
        <begin position="23"/>
        <end position="327"/>
    </location>
</feature>